<feature type="region of interest" description="Disordered" evidence="1">
    <location>
        <begin position="55"/>
        <end position="82"/>
    </location>
</feature>
<dbReference type="Gene3D" id="2.30.30.1060">
    <property type="match status" value="1"/>
</dbReference>
<keyword evidence="4" id="KW-1185">Reference proteome</keyword>
<feature type="compositionally biased region" description="Basic and acidic residues" evidence="1">
    <location>
        <begin position="1"/>
        <end position="13"/>
    </location>
</feature>
<accession>A0A5B8LG02</accession>
<dbReference type="InterPro" id="IPR021331">
    <property type="entry name" value="Hva1_TUDOR"/>
</dbReference>
<dbReference type="OrthoDB" id="71751at2"/>
<evidence type="ECO:0000313" key="3">
    <source>
        <dbReference type="EMBL" id="QDZ06993.1"/>
    </source>
</evidence>
<evidence type="ECO:0000259" key="2">
    <source>
        <dbReference type="Pfam" id="PF11160"/>
    </source>
</evidence>
<gene>
    <name evidence="3" type="ORF">FPZ24_05455</name>
</gene>
<reference evidence="3 4" key="1">
    <citation type="submission" date="2019-07" db="EMBL/GenBank/DDBJ databases">
        <title>Full genome sequence of Sphingomonas sp. 4R-6-7(HKS19).</title>
        <authorList>
            <person name="Im W.-T."/>
        </authorList>
    </citation>
    <scope>NUCLEOTIDE SEQUENCE [LARGE SCALE GENOMIC DNA]</scope>
    <source>
        <strain evidence="3 4">HKS19</strain>
    </source>
</reference>
<dbReference type="KEGG" id="spai:FPZ24_05455"/>
<evidence type="ECO:0000256" key="1">
    <source>
        <dbReference type="SAM" id="MobiDB-lite"/>
    </source>
</evidence>
<name>A0A5B8LG02_9SPHN</name>
<feature type="domain" description="Hypervirulence associated protein TUDOR" evidence="2">
    <location>
        <begin position="12"/>
        <end position="69"/>
    </location>
</feature>
<organism evidence="3 4">
    <name type="scientific">Sphingomonas panacisoli</name>
    <dbReference type="NCBI Taxonomy" id="1813879"/>
    <lineage>
        <taxon>Bacteria</taxon>
        <taxon>Pseudomonadati</taxon>
        <taxon>Pseudomonadota</taxon>
        <taxon>Alphaproteobacteria</taxon>
        <taxon>Sphingomonadales</taxon>
        <taxon>Sphingomonadaceae</taxon>
        <taxon>Sphingomonas</taxon>
    </lineage>
</organism>
<evidence type="ECO:0000313" key="4">
    <source>
        <dbReference type="Proteomes" id="UP000315673"/>
    </source>
</evidence>
<dbReference type="Pfam" id="PF11160">
    <property type="entry name" value="Hva1_TUDOR"/>
    <property type="match status" value="1"/>
</dbReference>
<sequence>MEARMTKTLKPGDKVSWQSHGGTATGKVVKKITSPIRIKDHKVAASKDNPEFIVETDEGKKAAHKAGALRKGGMTNLGRPRH</sequence>
<dbReference type="EMBL" id="CP042306">
    <property type="protein sequence ID" value="QDZ06993.1"/>
    <property type="molecule type" value="Genomic_DNA"/>
</dbReference>
<proteinExistence type="predicted"/>
<protein>
    <submittedName>
        <fullName evidence="3">DUF2945 domain-containing protein</fullName>
    </submittedName>
</protein>
<feature type="region of interest" description="Disordered" evidence="1">
    <location>
        <begin position="1"/>
        <end position="26"/>
    </location>
</feature>
<dbReference type="AlphaFoldDB" id="A0A5B8LG02"/>
<dbReference type="Proteomes" id="UP000315673">
    <property type="component" value="Chromosome"/>
</dbReference>